<proteinExistence type="predicted"/>
<name>A0A8S5RU17_9CAUD</name>
<dbReference type="EMBL" id="BK055796">
    <property type="protein sequence ID" value="DAE92803.1"/>
    <property type="molecule type" value="Genomic_DNA"/>
</dbReference>
<sequence length="188" mass="19952">MAILRGDEMAFKKISDADLKGKGNIGRPDTPGVTTAEMQRILDELPREVIIPAFNTLIDVLNGSSVAGDFGAQVPATLPDGTRGTVQDILNALAKQTDDHKRDKDNPHEVTAEQAGAYTKEAADEKIRAAVRAHANNKDNPHEVTAAQVGSYTKTETEKKIADAVSNAVAGEVPALTDAEVAEALNQI</sequence>
<evidence type="ECO:0000256" key="1">
    <source>
        <dbReference type="SAM" id="MobiDB-lite"/>
    </source>
</evidence>
<feature type="region of interest" description="Disordered" evidence="1">
    <location>
        <begin position="96"/>
        <end position="119"/>
    </location>
</feature>
<feature type="compositionally biased region" description="Basic and acidic residues" evidence="1">
    <location>
        <begin position="96"/>
        <end position="111"/>
    </location>
</feature>
<accession>A0A8S5RU17</accession>
<organism evidence="2">
    <name type="scientific">Ackermannviridae sp</name>
    <dbReference type="NCBI Taxonomy" id="2831612"/>
    <lineage>
        <taxon>Viruses</taxon>
        <taxon>Duplodnaviria</taxon>
        <taxon>Heunggongvirae</taxon>
        <taxon>Uroviricota</taxon>
        <taxon>Caudoviricetes</taxon>
        <taxon>Pantevenvirales</taxon>
        <taxon>Ackermannviridae</taxon>
    </lineage>
</organism>
<reference evidence="2" key="1">
    <citation type="journal article" date="2021" name="Proc. Natl. Acad. Sci. U.S.A.">
        <title>A Catalog of Tens of Thousands of Viruses from Human Metagenomes Reveals Hidden Associations with Chronic Diseases.</title>
        <authorList>
            <person name="Tisza M.J."/>
            <person name="Buck C.B."/>
        </authorList>
    </citation>
    <scope>NUCLEOTIDE SEQUENCE</scope>
    <source>
        <strain evidence="2">Cttzo28</strain>
    </source>
</reference>
<protein>
    <submittedName>
        <fullName evidence="2">Structural protein</fullName>
    </submittedName>
</protein>
<evidence type="ECO:0000313" key="2">
    <source>
        <dbReference type="EMBL" id="DAE92803.1"/>
    </source>
</evidence>